<evidence type="ECO:0000313" key="3">
    <source>
        <dbReference type="EMBL" id="KAA9034646.1"/>
    </source>
</evidence>
<dbReference type="GO" id="GO:0008237">
    <property type="term" value="F:metallopeptidase activity"/>
    <property type="evidence" value="ECO:0007669"/>
    <property type="project" value="InterPro"/>
</dbReference>
<comment type="caution">
    <text evidence="3">The sequence shown here is derived from an EMBL/GenBank/DDBJ whole genome shotgun (WGS) entry which is preliminary data.</text>
</comment>
<dbReference type="Pfam" id="PF01433">
    <property type="entry name" value="Peptidase_M1"/>
    <property type="match status" value="1"/>
</dbReference>
<feature type="signal peptide" evidence="1">
    <location>
        <begin position="1"/>
        <end position="20"/>
    </location>
</feature>
<gene>
    <name evidence="3" type="ORF">FW778_21795</name>
</gene>
<dbReference type="AlphaFoldDB" id="A0A5J5ICH4"/>
<keyword evidence="4" id="KW-1185">Reference proteome</keyword>
<dbReference type="RefSeq" id="WP_150417018.1">
    <property type="nucleotide sequence ID" value="NZ_VYQF01000013.1"/>
</dbReference>
<organism evidence="3 4">
    <name type="scientific">Ginsengibacter hankyongi</name>
    <dbReference type="NCBI Taxonomy" id="2607284"/>
    <lineage>
        <taxon>Bacteria</taxon>
        <taxon>Pseudomonadati</taxon>
        <taxon>Bacteroidota</taxon>
        <taxon>Chitinophagia</taxon>
        <taxon>Chitinophagales</taxon>
        <taxon>Chitinophagaceae</taxon>
        <taxon>Ginsengibacter</taxon>
    </lineage>
</organism>
<evidence type="ECO:0000313" key="4">
    <source>
        <dbReference type="Proteomes" id="UP000326903"/>
    </source>
</evidence>
<evidence type="ECO:0000259" key="2">
    <source>
        <dbReference type="Pfam" id="PF01433"/>
    </source>
</evidence>
<dbReference type="InterPro" id="IPR027268">
    <property type="entry name" value="Peptidase_M4/M1_CTD_sf"/>
</dbReference>
<accession>A0A5J5ICH4</accession>
<dbReference type="GO" id="GO:0008270">
    <property type="term" value="F:zinc ion binding"/>
    <property type="evidence" value="ECO:0007669"/>
    <property type="project" value="InterPro"/>
</dbReference>
<sequence length="656" mass="73878">MNAKKLIAFLLILSCVAAKAQTTNSTYDQHDLFTPNFYPSAVNEYRAADGEPGPKYWTNKASYKIAANFDDVKDEITGSVTITYTNNSPEALPFLWLYLDQNLYTLESRGQAKTPATGRSRYGDVNSKFEGGFNIKSVKLISTAKGGATATNITNVISETRMQLRLPDPVKANGGTVSFKIDYSFFIPKYGSDRTGIQDTKNGKIYAIAQWYPRMCVFDDIEGWNTLPYLGAGEFYLDYGDYDYKITAPAKEIIVGSGELQNAQEVLTATQIKRLAAARQSDKTVMIRTAAEINDPSSRPRKTNLTWHFKLKNARDVSWAASTAFIWDAARMNLPSGRKALAMSVYPIESAGDSAWGRATEFTKGSIENYSKRWYEYPYNTATNVASNISGMEYPSIVFCGYKAKGRGLFGVTDHEFGHTWFPMVVGSNERKYGWMDEGFNTFINSLANLDFNNGEFKQGQRDKASFYKYMFGPKSETMMSEPDALKEANIGLALYTKPGYALALLRDEILGPKLFDYAFQTYIKRWAYKHPTPWDFFRTMENAGGEDLGWFWKGMFIENDKLDQAVAGVKYVNNESTQGALVTIENLDRMAMPVYLQYETASGKTGMVKIPVEVWQNGNTWIEKLNTTENIKNVTIDPEHIFPDINFDNNTWTGN</sequence>
<dbReference type="InterPro" id="IPR014782">
    <property type="entry name" value="Peptidase_M1_dom"/>
</dbReference>
<proteinExistence type="predicted"/>
<feature type="domain" description="Peptidase M1 membrane alanine aminopeptidase" evidence="2">
    <location>
        <begin position="409"/>
        <end position="554"/>
    </location>
</feature>
<protein>
    <submittedName>
        <fullName evidence="3">M1 family metallopeptidase</fullName>
    </submittedName>
</protein>
<reference evidence="3 4" key="1">
    <citation type="submission" date="2019-09" db="EMBL/GenBank/DDBJ databases">
        <title>Draft genome sequence of Ginsengibacter sp. BR5-29.</title>
        <authorList>
            <person name="Im W.-T."/>
        </authorList>
    </citation>
    <scope>NUCLEOTIDE SEQUENCE [LARGE SCALE GENOMIC DNA]</scope>
    <source>
        <strain evidence="3 4">BR5-29</strain>
    </source>
</reference>
<evidence type="ECO:0000256" key="1">
    <source>
        <dbReference type="SAM" id="SignalP"/>
    </source>
</evidence>
<dbReference type="EMBL" id="VYQF01000013">
    <property type="protein sequence ID" value="KAA9034646.1"/>
    <property type="molecule type" value="Genomic_DNA"/>
</dbReference>
<dbReference type="Gene3D" id="1.10.390.10">
    <property type="entry name" value="Neutral Protease Domain 2"/>
    <property type="match status" value="1"/>
</dbReference>
<keyword evidence="1" id="KW-0732">Signal</keyword>
<dbReference type="Proteomes" id="UP000326903">
    <property type="component" value="Unassembled WGS sequence"/>
</dbReference>
<name>A0A5J5ICH4_9BACT</name>
<dbReference type="SUPFAM" id="SSF55486">
    <property type="entry name" value="Metalloproteases ('zincins'), catalytic domain"/>
    <property type="match status" value="1"/>
</dbReference>
<feature type="chain" id="PRO_5023912178" evidence="1">
    <location>
        <begin position="21"/>
        <end position="656"/>
    </location>
</feature>
<dbReference type="CDD" id="cd09604">
    <property type="entry name" value="M1_APN_like"/>
    <property type="match status" value="1"/>
</dbReference>